<keyword evidence="1" id="KW-1133">Transmembrane helix</keyword>
<feature type="transmembrane region" description="Helical" evidence="1">
    <location>
        <begin position="7"/>
        <end position="27"/>
    </location>
</feature>
<name>A0A382Y2A9_9ZZZZ</name>
<accession>A0A382Y2A9</accession>
<reference evidence="2" key="1">
    <citation type="submission" date="2018-05" db="EMBL/GenBank/DDBJ databases">
        <authorList>
            <person name="Lanie J.A."/>
            <person name="Ng W.-L."/>
            <person name="Kazmierczak K.M."/>
            <person name="Andrzejewski T.M."/>
            <person name="Davidsen T.M."/>
            <person name="Wayne K.J."/>
            <person name="Tettelin H."/>
            <person name="Glass J.I."/>
            <person name="Rusch D."/>
            <person name="Podicherti R."/>
            <person name="Tsui H.-C.T."/>
            <person name="Winkler M.E."/>
        </authorList>
    </citation>
    <scope>NUCLEOTIDE SEQUENCE</scope>
</reference>
<sequence length="79" mass="8733">MNVRSVALTTGIFGAATMFILPWWLILMGNAEGPVTFFERIYIGYSYTPMGSVIGAAYGFVDWGIAGAIFAWLYNKINK</sequence>
<dbReference type="EMBL" id="UINC01172275">
    <property type="protein sequence ID" value="SVD77270.1"/>
    <property type="molecule type" value="Genomic_DNA"/>
</dbReference>
<keyword evidence="1" id="KW-0472">Membrane</keyword>
<keyword evidence="1" id="KW-0812">Transmembrane</keyword>
<evidence type="ECO:0000313" key="2">
    <source>
        <dbReference type="EMBL" id="SVD77270.1"/>
    </source>
</evidence>
<proteinExistence type="predicted"/>
<gene>
    <name evidence="2" type="ORF">METZ01_LOCUS430124</name>
</gene>
<protein>
    <submittedName>
        <fullName evidence="2">Uncharacterized protein</fullName>
    </submittedName>
</protein>
<feature type="transmembrane region" description="Helical" evidence="1">
    <location>
        <begin position="47"/>
        <end position="74"/>
    </location>
</feature>
<organism evidence="2">
    <name type="scientific">marine metagenome</name>
    <dbReference type="NCBI Taxonomy" id="408172"/>
    <lineage>
        <taxon>unclassified sequences</taxon>
        <taxon>metagenomes</taxon>
        <taxon>ecological metagenomes</taxon>
    </lineage>
</organism>
<evidence type="ECO:0000256" key="1">
    <source>
        <dbReference type="SAM" id="Phobius"/>
    </source>
</evidence>
<dbReference type="AlphaFoldDB" id="A0A382Y2A9"/>